<reference evidence="1 2" key="1">
    <citation type="submission" date="2019-03" db="EMBL/GenBank/DDBJ databases">
        <title>Bradyrhizobium strains diversity isolated from Chamaecrista fasciculata.</title>
        <authorList>
            <person name="Urquiaga M.C.O."/>
            <person name="Hungria M."/>
            <person name="Delamuta J.R.M."/>
        </authorList>
    </citation>
    <scope>NUCLEOTIDE SEQUENCE [LARGE SCALE GENOMIC DNA]</scope>
    <source>
        <strain evidence="1 2">CNPSo 3424</strain>
    </source>
</reference>
<sequence>MHSGKQVSGPEIPAGPANFIFDADFARSAARRRSVRRRTSAAYWRERAVPPADKIAPGLTPGIDASPPLP</sequence>
<protein>
    <submittedName>
        <fullName evidence="1">Uncharacterized protein</fullName>
    </submittedName>
</protein>
<name>A0A4Y9LGL2_9BRAD</name>
<proteinExistence type="predicted"/>
<dbReference type="AlphaFoldDB" id="A0A4Y9LGL2"/>
<evidence type="ECO:0000313" key="1">
    <source>
        <dbReference type="EMBL" id="TFV41514.1"/>
    </source>
</evidence>
<keyword evidence="2" id="KW-1185">Reference proteome</keyword>
<gene>
    <name evidence="1" type="ORF">E4K66_04115</name>
</gene>
<organism evidence="1 2">
    <name type="scientific">Bradyrhizobium frederickii</name>
    <dbReference type="NCBI Taxonomy" id="2560054"/>
    <lineage>
        <taxon>Bacteria</taxon>
        <taxon>Pseudomonadati</taxon>
        <taxon>Pseudomonadota</taxon>
        <taxon>Alphaproteobacteria</taxon>
        <taxon>Hyphomicrobiales</taxon>
        <taxon>Nitrobacteraceae</taxon>
        <taxon>Bradyrhizobium</taxon>
    </lineage>
</organism>
<dbReference type="Proteomes" id="UP000298225">
    <property type="component" value="Unassembled WGS sequence"/>
</dbReference>
<dbReference type="EMBL" id="SPQU01000002">
    <property type="protein sequence ID" value="TFV41514.1"/>
    <property type="molecule type" value="Genomic_DNA"/>
</dbReference>
<evidence type="ECO:0000313" key="2">
    <source>
        <dbReference type="Proteomes" id="UP000298225"/>
    </source>
</evidence>
<accession>A0A4Y9LGL2</accession>
<comment type="caution">
    <text evidence="1">The sequence shown here is derived from an EMBL/GenBank/DDBJ whole genome shotgun (WGS) entry which is preliminary data.</text>
</comment>